<feature type="region of interest" description="Disordered" evidence="1">
    <location>
        <begin position="125"/>
        <end position="284"/>
    </location>
</feature>
<feature type="compositionally biased region" description="Polar residues" evidence="1">
    <location>
        <begin position="163"/>
        <end position="186"/>
    </location>
</feature>
<proteinExistence type="predicted"/>
<feature type="compositionally biased region" description="Basic and acidic residues" evidence="1">
    <location>
        <begin position="238"/>
        <end position="247"/>
    </location>
</feature>
<name>A0AAE0LD52_9CHLO</name>
<dbReference type="AlphaFoldDB" id="A0AAE0LD52"/>
<dbReference type="EMBL" id="LGRX02004419">
    <property type="protein sequence ID" value="KAK3280385.1"/>
    <property type="molecule type" value="Genomic_DNA"/>
</dbReference>
<evidence type="ECO:0000256" key="1">
    <source>
        <dbReference type="SAM" id="MobiDB-lite"/>
    </source>
</evidence>
<feature type="compositionally biased region" description="Polar residues" evidence="1">
    <location>
        <begin position="248"/>
        <end position="261"/>
    </location>
</feature>
<organism evidence="2 3">
    <name type="scientific">Cymbomonas tetramitiformis</name>
    <dbReference type="NCBI Taxonomy" id="36881"/>
    <lineage>
        <taxon>Eukaryota</taxon>
        <taxon>Viridiplantae</taxon>
        <taxon>Chlorophyta</taxon>
        <taxon>Pyramimonadophyceae</taxon>
        <taxon>Pyramimonadales</taxon>
        <taxon>Pyramimonadaceae</taxon>
        <taxon>Cymbomonas</taxon>
    </lineage>
</organism>
<feature type="compositionally biased region" description="Pro residues" evidence="1">
    <location>
        <begin position="543"/>
        <end position="560"/>
    </location>
</feature>
<accession>A0AAE0LD52</accession>
<evidence type="ECO:0000313" key="2">
    <source>
        <dbReference type="EMBL" id="KAK3280385.1"/>
    </source>
</evidence>
<gene>
    <name evidence="2" type="ORF">CYMTET_11770</name>
</gene>
<feature type="compositionally biased region" description="Basic and acidic residues" evidence="1">
    <location>
        <begin position="263"/>
        <end position="273"/>
    </location>
</feature>
<comment type="caution">
    <text evidence="2">The sequence shown here is derived from an EMBL/GenBank/DDBJ whole genome shotgun (WGS) entry which is preliminary data.</text>
</comment>
<protein>
    <submittedName>
        <fullName evidence="2">Uncharacterized protein</fullName>
    </submittedName>
</protein>
<reference evidence="2 3" key="1">
    <citation type="journal article" date="2015" name="Genome Biol. Evol.">
        <title>Comparative Genomics of a Bacterivorous Green Alga Reveals Evolutionary Causalities and Consequences of Phago-Mixotrophic Mode of Nutrition.</title>
        <authorList>
            <person name="Burns J.A."/>
            <person name="Paasch A."/>
            <person name="Narechania A."/>
            <person name="Kim E."/>
        </authorList>
    </citation>
    <scope>NUCLEOTIDE SEQUENCE [LARGE SCALE GENOMIC DNA]</scope>
    <source>
        <strain evidence="2 3">PLY_AMNH</strain>
    </source>
</reference>
<feature type="compositionally biased region" description="Low complexity" evidence="1">
    <location>
        <begin position="474"/>
        <end position="488"/>
    </location>
</feature>
<feature type="region of interest" description="Disordered" evidence="1">
    <location>
        <begin position="465"/>
        <end position="570"/>
    </location>
</feature>
<feature type="region of interest" description="Disordered" evidence="1">
    <location>
        <begin position="358"/>
        <end position="394"/>
    </location>
</feature>
<feature type="compositionally biased region" description="Basic and acidic residues" evidence="1">
    <location>
        <begin position="210"/>
        <end position="224"/>
    </location>
</feature>
<dbReference type="Proteomes" id="UP001190700">
    <property type="component" value="Unassembled WGS sequence"/>
</dbReference>
<keyword evidence="3" id="KW-1185">Reference proteome</keyword>
<sequence length="570" mass="61566">MDASAIAQVESQLSILREKFACAIDRCEEAVTYTAVDTSTDLKHLTAIRRGLHSMATQVKSIRAHLETGRAAKDSLMKQMMEIRNNIYLQIKEGCNEVASEKGLMQEALEFFECPDEPNEIFEAERPGEQAEPSVSGCADQNLPTSSAKRTTRRSSEMESPIPHQQRSSADNQGRSSAPANNNIEATSRKEQMAPWERQVDLALKAADFSPDKSCREDTEDHPKAHSNTAPSLTLDVNKAEAPEPSRNKISSSALPKSQSLPEPHKRSGKGEPGRSCGRDLFPTPASVSQKEFLQGYSAGQQCSLADISPALFVPSPPKMKTQFGSMSFLNSPPLPVPRETIIVNKVVLHHDKLPLPLARKSPKRKGPAEKRAPPTVPKPEVPAAEPATQKGLPSTFEATRLMSETVGHVKAILKLAVMAALGHFAHSASQNSPKVKTALHRLQGRLSALASFVQVKVASRQLRTTKRTLNIRPPAKTPAKATASHKSSPPPSRSHHQPTAVKAPPTRTAAQSPSADLPRKAAVQRQSAGSEIPLCSVREVPYTPPAPAGMPPVSLPPNVSPMNVLNGRG</sequence>
<evidence type="ECO:0000313" key="3">
    <source>
        <dbReference type="Proteomes" id="UP001190700"/>
    </source>
</evidence>